<keyword evidence="2" id="KW-0472">Membrane</keyword>
<comment type="caution">
    <text evidence="3">The sequence shown here is derived from an EMBL/GenBank/DDBJ whole genome shotgun (WGS) entry which is preliminary data.</text>
</comment>
<gene>
    <name evidence="3" type="ORF">GCM10007977_031600</name>
</gene>
<dbReference type="EMBL" id="BMPI01000013">
    <property type="protein sequence ID" value="GGM27960.1"/>
    <property type="molecule type" value="Genomic_DNA"/>
</dbReference>
<keyword evidence="4" id="KW-1185">Reference proteome</keyword>
<evidence type="ECO:0000256" key="1">
    <source>
        <dbReference type="SAM" id="MobiDB-lite"/>
    </source>
</evidence>
<sequence>MDSIDIGYWVEYYELRDLRRLGWRDAGNSTLYECTYGGEQYVYKEYSEDFRADADSRALGRLIAWRDGLNDNRRDHLDRTAAWPRFRVHESGLLLGVLVPFAAAGFYRAGQRAHPQTLAGLVRYTVEGQVRPGAPDRVKTRAIGHAAEVLQWFHQRQVLVNDVRESNILCTDDGAAVYYVDCDVMIGPWGSVGSPAAPDFIANLVPSAARPTPASDFARLAWVAIWLLRNDFSLSHVQLEQLTPTLDVGAARLLVRTSGGADVDMDEWRRLAARWTGHDRGQAPVETEVLQPEPEPEPEPGPEPGPEPVRVPTRRFVAVVRPPHPSRWVPTQYRRATVLVGNVPRQPPAPPAAGWREANLVLVVLLVVMAVVCSVGVLWLLMQGVPL</sequence>
<accession>A0A917WTS2</accession>
<feature type="transmembrane region" description="Helical" evidence="2">
    <location>
        <begin position="360"/>
        <end position="381"/>
    </location>
</feature>
<dbReference type="AlphaFoldDB" id="A0A917WTS2"/>
<feature type="region of interest" description="Disordered" evidence="1">
    <location>
        <begin position="281"/>
        <end position="310"/>
    </location>
</feature>
<keyword evidence="2" id="KW-0812">Transmembrane</keyword>
<reference evidence="3" key="1">
    <citation type="journal article" date="2014" name="Int. J. Syst. Evol. Microbiol.">
        <title>Complete genome sequence of Corynebacterium casei LMG S-19264T (=DSM 44701T), isolated from a smear-ripened cheese.</title>
        <authorList>
            <consortium name="US DOE Joint Genome Institute (JGI-PGF)"/>
            <person name="Walter F."/>
            <person name="Albersmeier A."/>
            <person name="Kalinowski J."/>
            <person name="Ruckert C."/>
        </authorList>
    </citation>
    <scope>NUCLEOTIDE SEQUENCE</scope>
    <source>
        <strain evidence="3">JCM 19831</strain>
    </source>
</reference>
<evidence type="ECO:0008006" key="5">
    <source>
        <dbReference type="Google" id="ProtNLM"/>
    </source>
</evidence>
<protein>
    <recommendedName>
        <fullName evidence="5">Protein kinase domain-containing protein</fullName>
    </recommendedName>
</protein>
<reference evidence="3" key="2">
    <citation type="submission" date="2020-09" db="EMBL/GenBank/DDBJ databases">
        <authorList>
            <person name="Sun Q."/>
            <person name="Ohkuma M."/>
        </authorList>
    </citation>
    <scope>NUCLEOTIDE SEQUENCE</scope>
    <source>
        <strain evidence="3">JCM 19831</strain>
    </source>
</reference>
<evidence type="ECO:0000313" key="3">
    <source>
        <dbReference type="EMBL" id="GGM27960.1"/>
    </source>
</evidence>
<evidence type="ECO:0000256" key="2">
    <source>
        <dbReference type="SAM" id="Phobius"/>
    </source>
</evidence>
<organism evidence="3 4">
    <name type="scientific">Dactylosporangium sucinum</name>
    <dbReference type="NCBI Taxonomy" id="1424081"/>
    <lineage>
        <taxon>Bacteria</taxon>
        <taxon>Bacillati</taxon>
        <taxon>Actinomycetota</taxon>
        <taxon>Actinomycetes</taxon>
        <taxon>Micromonosporales</taxon>
        <taxon>Micromonosporaceae</taxon>
        <taxon>Dactylosporangium</taxon>
    </lineage>
</organism>
<dbReference type="Proteomes" id="UP000642070">
    <property type="component" value="Unassembled WGS sequence"/>
</dbReference>
<name>A0A917WTS2_9ACTN</name>
<dbReference type="Gene3D" id="1.10.510.10">
    <property type="entry name" value="Transferase(Phosphotransferase) domain 1"/>
    <property type="match status" value="1"/>
</dbReference>
<dbReference type="RefSeq" id="WP_190250569.1">
    <property type="nucleotide sequence ID" value="NZ_BMPI01000013.1"/>
</dbReference>
<keyword evidence="2" id="KW-1133">Transmembrane helix</keyword>
<proteinExistence type="predicted"/>
<evidence type="ECO:0000313" key="4">
    <source>
        <dbReference type="Proteomes" id="UP000642070"/>
    </source>
</evidence>